<dbReference type="InterPro" id="IPR003010">
    <property type="entry name" value="C-N_Hydrolase"/>
</dbReference>
<protein>
    <submittedName>
        <fullName evidence="2">Putative amidohydrolase</fullName>
    </submittedName>
</protein>
<keyword evidence="2" id="KW-0378">Hydrolase</keyword>
<evidence type="ECO:0000259" key="1">
    <source>
        <dbReference type="PROSITE" id="PS50263"/>
    </source>
</evidence>
<keyword evidence="3" id="KW-1185">Reference proteome</keyword>
<dbReference type="GO" id="GO:0016787">
    <property type="term" value="F:hydrolase activity"/>
    <property type="evidence" value="ECO:0007669"/>
    <property type="project" value="UniProtKB-KW"/>
</dbReference>
<accession>A0A841CPJ4</accession>
<dbReference type="SUPFAM" id="SSF56317">
    <property type="entry name" value="Carbon-nitrogen hydrolase"/>
    <property type="match status" value="1"/>
</dbReference>
<evidence type="ECO:0000313" key="3">
    <source>
        <dbReference type="Proteomes" id="UP000547510"/>
    </source>
</evidence>
<dbReference type="Gene3D" id="3.60.110.10">
    <property type="entry name" value="Carbon-nitrogen hydrolase"/>
    <property type="match status" value="1"/>
</dbReference>
<reference evidence="2 3" key="1">
    <citation type="submission" date="2020-08" db="EMBL/GenBank/DDBJ databases">
        <title>Genomic Encyclopedia of Type Strains, Phase III (KMG-III): the genomes of soil and plant-associated and newly described type strains.</title>
        <authorList>
            <person name="Whitman W."/>
        </authorList>
    </citation>
    <scope>NUCLEOTIDE SEQUENCE [LARGE SCALE GENOMIC DNA]</scope>
    <source>
        <strain evidence="2 3">CECT 8640</strain>
    </source>
</reference>
<name>A0A841CPJ4_9PSEU</name>
<dbReference type="Pfam" id="PF00795">
    <property type="entry name" value="CN_hydrolase"/>
    <property type="match status" value="1"/>
</dbReference>
<sequence>MVDACAASGSTALVGAPVDGPHIALLAVDGSGVGVAYRKMWLGGPEPGWFRAGDEPAVLEVDGWRFGLAVCKDTGVPRHAADTAALGIDAYLAATLKPRDESDLQHERARRIAIGHRVWVAVASFAGSTGEGFTEAAGRSAVWTPDGEIAACAGPEVGAVARATLGVFPR</sequence>
<dbReference type="PROSITE" id="PS50263">
    <property type="entry name" value="CN_HYDROLASE"/>
    <property type="match status" value="1"/>
</dbReference>
<feature type="domain" description="CN hydrolase" evidence="1">
    <location>
        <begin position="1"/>
        <end position="167"/>
    </location>
</feature>
<dbReference type="RefSeq" id="WP_221456482.1">
    <property type="nucleotide sequence ID" value="NZ_JACHJN010000007.1"/>
</dbReference>
<dbReference type="EMBL" id="JACHJN010000007">
    <property type="protein sequence ID" value="MBB5957915.1"/>
    <property type="molecule type" value="Genomic_DNA"/>
</dbReference>
<dbReference type="CDD" id="cd07197">
    <property type="entry name" value="nitrilase"/>
    <property type="match status" value="1"/>
</dbReference>
<gene>
    <name evidence="2" type="ORF">FHS29_004523</name>
</gene>
<proteinExistence type="predicted"/>
<dbReference type="Proteomes" id="UP000547510">
    <property type="component" value="Unassembled WGS sequence"/>
</dbReference>
<evidence type="ECO:0000313" key="2">
    <source>
        <dbReference type="EMBL" id="MBB5957915.1"/>
    </source>
</evidence>
<comment type="caution">
    <text evidence="2">The sequence shown here is derived from an EMBL/GenBank/DDBJ whole genome shotgun (WGS) entry which is preliminary data.</text>
</comment>
<dbReference type="InterPro" id="IPR036526">
    <property type="entry name" value="C-N_Hydrolase_sf"/>
</dbReference>
<organism evidence="2 3">
    <name type="scientific">Saccharothrix tamanrassetensis</name>
    <dbReference type="NCBI Taxonomy" id="1051531"/>
    <lineage>
        <taxon>Bacteria</taxon>
        <taxon>Bacillati</taxon>
        <taxon>Actinomycetota</taxon>
        <taxon>Actinomycetes</taxon>
        <taxon>Pseudonocardiales</taxon>
        <taxon>Pseudonocardiaceae</taxon>
        <taxon>Saccharothrix</taxon>
    </lineage>
</organism>
<dbReference type="AlphaFoldDB" id="A0A841CPJ4"/>